<dbReference type="InterPro" id="IPR012939">
    <property type="entry name" value="Glyco_hydro_92"/>
</dbReference>
<dbReference type="PANTHER" id="PTHR12143">
    <property type="entry name" value="PEPTIDE N-GLYCANASE PNGASE -RELATED"/>
    <property type="match status" value="1"/>
</dbReference>
<dbReference type="GeneID" id="85315259"/>
<keyword evidence="3" id="KW-0378">Hydrolase</keyword>
<dbReference type="PANTHER" id="PTHR12143:SF42">
    <property type="entry name" value="PUTATIVE SUBFAMILY (AFU_ORTHOLOGUE AFUA_6G13760)-RELATED"/>
    <property type="match status" value="1"/>
</dbReference>
<accession>A0AAJ0FCY7</accession>
<gene>
    <name evidence="3" type="ORF">QBC33DRAFT_600146</name>
</gene>
<dbReference type="Proteomes" id="UP001244011">
    <property type="component" value="Unassembled WGS sequence"/>
</dbReference>
<dbReference type="RefSeq" id="XP_060278840.1">
    <property type="nucleotide sequence ID" value="XM_060432072.1"/>
</dbReference>
<comment type="caution">
    <text evidence="3">The sequence shown here is derived from an EMBL/GenBank/DDBJ whole genome shotgun (WGS) entry which is preliminary data.</text>
</comment>
<dbReference type="AlphaFoldDB" id="A0AAJ0FCY7"/>
<protein>
    <submittedName>
        <fullName evidence="3">Family 92 glycosyl hydrolase</fullName>
    </submittedName>
</protein>
<name>A0AAJ0FCY7_9PEZI</name>
<organism evidence="3 4">
    <name type="scientific">Phialemonium atrogriseum</name>
    <dbReference type="NCBI Taxonomy" id="1093897"/>
    <lineage>
        <taxon>Eukaryota</taxon>
        <taxon>Fungi</taxon>
        <taxon>Dikarya</taxon>
        <taxon>Ascomycota</taxon>
        <taxon>Pezizomycotina</taxon>
        <taxon>Sordariomycetes</taxon>
        <taxon>Sordariomycetidae</taxon>
        <taxon>Cephalothecales</taxon>
        <taxon>Cephalothecaceae</taxon>
        <taxon>Phialemonium</taxon>
    </lineage>
</organism>
<dbReference type="GO" id="GO:0005634">
    <property type="term" value="C:nucleus"/>
    <property type="evidence" value="ECO:0007669"/>
    <property type="project" value="TreeGrafter"/>
</dbReference>
<evidence type="ECO:0000256" key="1">
    <source>
        <dbReference type="SAM" id="MobiDB-lite"/>
    </source>
</evidence>
<dbReference type="GO" id="GO:0000224">
    <property type="term" value="F:peptide-N4-(N-acetyl-beta-glucosaminyl)asparagine amidase activity"/>
    <property type="evidence" value="ECO:0007669"/>
    <property type="project" value="TreeGrafter"/>
</dbReference>
<proteinExistence type="predicted"/>
<dbReference type="Gene3D" id="1.20.1610.10">
    <property type="entry name" value="alpha-1,2-mannosidases domains"/>
    <property type="match status" value="1"/>
</dbReference>
<evidence type="ECO:0000313" key="4">
    <source>
        <dbReference type="Proteomes" id="UP001244011"/>
    </source>
</evidence>
<sequence>MGGSNADVVLADSYLKGLKGLKNGIDWETGYEAVVSDAEDEPAIWFVEGRGGLASWKALGYIPTDDWDVLGTGPFTRFISRTVEYAYNDFCIAEMAKAMGEHSDAEKYIRRSDNWANMFKADQRSTLNLSTPKDQPNFVDSGFEGFLQPRYLNGTFGHQNPSLCSPLYNFTSCYLNTDGHEAYEGSSWLYTFYVPQDMARLFATLGGPDSFVRRLEYLHTTPNLLYLGDEQDFLLVYLFHYAGRPGLSSRFAHRYIPRQFNDTAAGIPGNDDLGAMELDVYLIVPPFFREVTVTSPATRRTATVRSVGFDDGDGGAYENGVLELTLGRSESDWETKEEDLPPSASTHF</sequence>
<feature type="domain" description="Glycosyl hydrolase family 92" evidence="2">
    <location>
        <begin position="1"/>
        <end position="277"/>
    </location>
</feature>
<dbReference type="SUPFAM" id="SSF48208">
    <property type="entry name" value="Six-hairpin glycosidases"/>
    <property type="match status" value="1"/>
</dbReference>
<dbReference type="EMBL" id="MU839035">
    <property type="protein sequence ID" value="KAK1762627.1"/>
    <property type="molecule type" value="Genomic_DNA"/>
</dbReference>
<reference evidence="3" key="1">
    <citation type="submission" date="2023-06" db="EMBL/GenBank/DDBJ databases">
        <title>Genome-scale phylogeny and comparative genomics of the fungal order Sordariales.</title>
        <authorList>
            <consortium name="Lawrence Berkeley National Laboratory"/>
            <person name="Hensen N."/>
            <person name="Bonometti L."/>
            <person name="Westerberg I."/>
            <person name="Brannstrom I.O."/>
            <person name="Guillou S."/>
            <person name="Cros-Aarteil S."/>
            <person name="Calhoun S."/>
            <person name="Haridas S."/>
            <person name="Kuo A."/>
            <person name="Mondo S."/>
            <person name="Pangilinan J."/>
            <person name="Riley R."/>
            <person name="Labutti K."/>
            <person name="Andreopoulos B."/>
            <person name="Lipzen A."/>
            <person name="Chen C."/>
            <person name="Yanf M."/>
            <person name="Daum C."/>
            <person name="Ng V."/>
            <person name="Clum A."/>
            <person name="Steindorff A."/>
            <person name="Ohm R."/>
            <person name="Martin F."/>
            <person name="Silar P."/>
            <person name="Natvig D."/>
            <person name="Lalanne C."/>
            <person name="Gautier V."/>
            <person name="Ament-Velasquez S.L."/>
            <person name="Kruys A."/>
            <person name="Hutchinson M.I."/>
            <person name="Powell A.J."/>
            <person name="Barry K."/>
            <person name="Miller A.N."/>
            <person name="Grigoriev I.V."/>
            <person name="Debuchy R."/>
            <person name="Gladieux P."/>
            <person name="Thoren M.H."/>
            <person name="Johannesson H."/>
        </authorList>
    </citation>
    <scope>NUCLEOTIDE SEQUENCE</scope>
    <source>
        <strain evidence="3">8032-3</strain>
    </source>
</reference>
<dbReference type="InterPro" id="IPR050883">
    <property type="entry name" value="PNGase"/>
</dbReference>
<dbReference type="Gene3D" id="1.20.1050.60">
    <property type="entry name" value="alpha-1,2-mannosidase"/>
    <property type="match status" value="1"/>
</dbReference>
<feature type="region of interest" description="Disordered" evidence="1">
    <location>
        <begin position="328"/>
        <end position="348"/>
    </location>
</feature>
<dbReference type="GO" id="GO:0005975">
    <property type="term" value="P:carbohydrate metabolic process"/>
    <property type="evidence" value="ECO:0007669"/>
    <property type="project" value="InterPro"/>
</dbReference>
<dbReference type="GO" id="GO:0006516">
    <property type="term" value="P:glycoprotein catabolic process"/>
    <property type="evidence" value="ECO:0007669"/>
    <property type="project" value="TreeGrafter"/>
</dbReference>
<evidence type="ECO:0000259" key="2">
    <source>
        <dbReference type="Pfam" id="PF07971"/>
    </source>
</evidence>
<dbReference type="InterPro" id="IPR008928">
    <property type="entry name" value="6-hairpin_glycosidase_sf"/>
</dbReference>
<evidence type="ECO:0000313" key="3">
    <source>
        <dbReference type="EMBL" id="KAK1762627.1"/>
    </source>
</evidence>
<dbReference type="FunFam" id="1.20.1610.10:FF:000002">
    <property type="entry name" value="Alpha-1,2-mannosidase family protein"/>
    <property type="match status" value="1"/>
</dbReference>
<dbReference type="Pfam" id="PF07971">
    <property type="entry name" value="Glyco_hydro_92"/>
    <property type="match status" value="1"/>
</dbReference>
<keyword evidence="4" id="KW-1185">Reference proteome</keyword>
<dbReference type="GO" id="GO:0005829">
    <property type="term" value="C:cytosol"/>
    <property type="evidence" value="ECO:0007669"/>
    <property type="project" value="TreeGrafter"/>
</dbReference>